<dbReference type="Pfam" id="PF14325">
    <property type="entry name" value="DUF4383"/>
    <property type="match status" value="1"/>
</dbReference>
<accession>A0ABP8WNR8</accession>
<keyword evidence="1" id="KW-1133">Transmembrane helix</keyword>
<keyword evidence="3" id="KW-1185">Reference proteome</keyword>
<evidence type="ECO:0000256" key="1">
    <source>
        <dbReference type="SAM" id="Phobius"/>
    </source>
</evidence>
<feature type="transmembrane region" description="Helical" evidence="1">
    <location>
        <begin position="101"/>
        <end position="121"/>
    </location>
</feature>
<keyword evidence="1" id="KW-0472">Membrane</keyword>
<reference evidence="3" key="1">
    <citation type="journal article" date="2019" name="Int. J. Syst. Evol. Microbiol.">
        <title>The Global Catalogue of Microorganisms (GCM) 10K type strain sequencing project: providing services to taxonomists for standard genome sequencing and annotation.</title>
        <authorList>
            <consortium name="The Broad Institute Genomics Platform"/>
            <consortium name="The Broad Institute Genome Sequencing Center for Infectious Disease"/>
            <person name="Wu L."/>
            <person name="Ma J."/>
        </authorList>
    </citation>
    <scope>NUCLEOTIDE SEQUENCE [LARGE SCALE GENOMIC DNA]</scope>
    <source>
        <strain evidence="3">JCM 18055</strain>
    </source>
</reference>
<dbReference type="EMBL" id="BAABIC010000010">
    <property type="protein sequence ID" value="GAA4692908.1"/>
    <property type="molecule type" value="Genomic_DNA"/>
</dbReference>
<evidence type="ECO:0000313" key="2">
    <source>
        <dbReference type="EMBL" id="GAA4692908.1"/>
    </source>
</evidence>
<sequence length="145" mass="15090">MQLGALVLGALLMIYGLVGFWPAFSPLGADGRQPTLLGLEVNPLRSALTLALGVIGMISATRMSSARAYGWVLAVVSAAFVVFGILGVADPAVDWLGMNTPAIVVAGVFAVLGLVLALGRVTRSFPGGDREEPAVHGEPARRERH</sequence>
<evidence type="ECO:0008006" key="4">
    <source>
        <dbReference type="Google" id="ProtNLM"/>
    </source>
</evidence>
<gene>
    <name evidence="2" type="ORF">GCM10023215_32600</name>
</gene>
<proteinExistence type="predicted"/>
<comment type="caution">
    <text evidence="2">The sequence shown here is derived from an EMBL/GenBank/DDBJ whole genome shotgun (WGS) entry which is preliminary data.</text>
</comment>
<keyword evidence="1" id="KW-0812">Transmembrane</keyword>
<name>A0ABP8WNR8_9PSEU</name>
<dbReference type="Proteomes" id="UP001500325">
    <property type="component" value="Unassembled WGS sequence"/>
</dbReference>
<protein>
    <recommendedName>
        <fullName evidence="4">SPW repeat-containing protein</fullName>
    </recommendedName>
</protein>
<organism evidence="2 3">
    <name type="scientific">Pseudonocardia yuanmonensis</name>
    <dbReference type="NCBI Taxonomy" id="1095914"/>
    <lineage>
        <taxon>Bacteria</taxon>
        <taxon>Bacillati</taxon>
        <taxon>Actinomycetota</taxon>
        <taxon>Actinomycetes</taxon>
        <taxon>Pseudonocardiales</taxon>
        <taxon>Pseudonocardiaceae</taxon>
        <taxon>Pseudonocardia</taxon>
    </lineage>
</organism>
<feature type="transmembrane region" description="Helical" evidence="1">
    <location>
        <begin position="43"/>
        <end position="61"/>
    </location>
</feature>
<feature type="transmembrane region" description="Helical" evidence="1">
    <location>
        <begin position="68"/>
        <end position="89"/>
    </location>
</feature>
<evidence type="ECO:0000313" key="3">
    <source>
        <dbReference type="Proteomes" id="UP001500325"/>
    </source>
</evidence>